<accession>A0A1R1ERI6</accession>
<comment type="subcellular location">
    <subcellularLocation>
        <location evidence="1">Membrane</location>
        <topology evidence="1">Multi-pass membrane protein</topology>
    </subcellularLocation>
</comment>
<evidence type="ECO:0000256" key="2">
    <source>
        <dbReference type="ARBA" id="ARBA00007998"/>
    </source>
</evidence>
<dbReference type="AlphaFoldDB" id="A0A1R1ERI6"/>
<keyword evidence="7 8" id="KW-0472">Membrane</keyword>
<proteinExistence type="inferred from homology"/>
<keyword evidence="5 8" id="KW-0812">Transmembrane</keyword>
<evidence type="ECO:0000313" key="10">
    <source>
        <dbReference type="Proteomes" id="UP000187172"/>
    </source>
</evidence>
<dbReference type="Pfam" id="PF03845">
    <property type="entry name" value="Spore_permease"/>
    <property type="match status" value="1"/>
</dbReference>
<keyword evidence="10" id="KW-1185">Reference proteome</keyword>
<evidence type="ECO:0000256" key="1">
    <source>
        <dbReference type="ARBA" id="ARBA00004141"/>
    </source>
</evidence>
<feature type="transmembrane region" description="Helical" evidence="8">
    <location>
        <begin position="123"/>
        <end position="141"/>
    </location>
</feature>
<evidence type="ECO:0000256" key="7">
    <source>
        <dbReference type="ARBA" id="ARBA00023136"/>
    </source>
</evidence>
<feature type="transmembrane region" description="Helical" evidence="8">
    <location>
        <begin position="309"/>
        <end position="328"/>
    </location>
</feature>
<protein>
    <submittedName>
        <fullName evidence="9">Uncharacterized protein</fullName>
    </submittedName>
</protein>
<organism evidence="9 10">
    <name type="scientific">Paenibacillus rhizosphaerae</name>
    <dbReference type="NCBI Taxonomy" id="297318"/>
    <lineage>
        <taxon>Bacteria</taxon>
        <taxon>Bacillati</taxon>
        <taxon>Bacillota</taxon>
        <taxon>Bacilli</taxon>
        <taxon>Bacillales</taxon>
        <taxon>Paenibacillaceae</taxon>
        <taxon>Paenibacillus</taxon>
    </lineage>
</organism>
<dbReference type="GO" id="GO:0009847">
    <property type="term" value="P:spore germination"/>
    <property type="evidence" value="ECO:0007669"/>
    <property type="project" value="InterPro"/>
</dbReference>
<feature type="transmembrane region" description="Helical" evidence="8">
    <location>
        <begin position="190"/>
        <end position="210"/>
    </location>
</feature>
<evidence type="ECO:0000256" key="4">
    <source>
        <dbReference type="ARBA" id="ARBA00022544"/>
    </source>
</evidence>
<dbReference type="PANTHER" id="PTHR34975:SF2">
    <property type="entry name" value="SPORE GERMINATION PROTEIN A2"/>
    <property type="match status" value="1"/>
</dbReference>
<keyword evidence="6 8" id="KW-1133">Transmembrane helix</keyword>
<feature type="transmembrane region" description="Helical" evidence="8">
    <location>
        <begin position="43"/>
        <end position="61"/>
    </location>
</feature>
<dbReference type="EMBL" id="MRTP01000003">
    <property type="protein sequence ID" value="OMF54425.1"/>
    <property type="molecule type" value="Genomic_DNA"/>
</dbReference>
<dbReference type="STRING" id="297318.BK138_14695"/>
<evidence type="ECO:0000256" key="6">
    <source>
        <dbReference type="ARBA" id="ARBA00022989"/>
    </source>
</evidence>
<feature type="transmembrane region" description="Helical" evidence="8">
    <location>
        <begin position="148"/>
        <end position="167"/>
    </location>
</feature>
<feature type="transmembrane region" description="Helical" evidence="8">
    <location>
        <begin position="222"/>
        <end position="243"/>
    </location>
</feature>
<dbReference type="Proteomes" id="UP000187172">
    <property type="component" value="Unassembled WGS sequence"/>
</dbReference>
<dbReference type="InterPro" id="IPR004761">
    <property type="entry name" value="Spore_GerAB"/>
</dbReference>
<sequence length="367" mass="41911">MNPSNEELKISMPQYFVLQMMVFGAISFHVYPWLVLQSTTQSYWIPILIWMLLGLLGAWLFSRVLALHQGKDAYTITKRVLGWPGVILFIVPLLWFMWSAMVIIVRAHSEIISMTILHSTPQWFLDGMIFIGVFLAFGGIGSIIRASVLFLLVSFPLSVGLVLLGFGDLDFNLGKPWLYTNGDFLTSPKFYTTSFIWAGYLYFAACGRYAKQPKKLWRPYTVAALCFLPLLAAAVYQPALTFSPEMSRILTLPYISKMDSVSYYWLVIENLTAVFIVSSILYLFLLLALILNCIVTAIRAVFPSWNEKLLYVLAGVTAYAAIRLIPSWEWIERAVEWDTVLRLYLMYGFPMAVLVKSFISNKMRARQ</sequence>
<comment type="caution">
    <text evidence="9">The sequence shown here is derived from an EMBL/GenBank/DDBJ whole genome shotgun (WGS) entry which is preliminary data.</text>
</comment>
<evidence type="ECO:0000256" key="3">
    <source>
        <dbReference type="ARBA" id="ARBA00022448"/>
    </source>
</evidence>
<keyword evidence="3" id="KW-0813">Transport</keyword>
<reference evidence="9 10" key="1">
    <citation type="submission" date="2016-11" db="EMBL/GenBank/DDBJ databases">
        <title>Paenibacillus species isolates.</title>
        <authorList>
            <person name="Beno S.M."/>
        </authorList>
    </citation>
    <scope>NUCLEOTIDE SEQUENCE [LARGE SCALE GENOMIC DNA]</scope>
    <source>
        <strain evidence="9 10">FSL R5-0378</strain>
    </source>
</reference>
<evidence type="ECO:0000256" key="8">
    <source>
        <dbReference type="SAM" id="Phobius"/>
    </source>
</evidence>
<feature type="transmembrane region" description="Helical" evidence="8">
    <location>
        <begin position="340"/>
        <end position="359"/>
    </location>
</feature>
<gene>
    <name evidence="9" type="ORF">BK138_14695</name>
</gene>
<feature type="transmembrane region" description="Helical" evidence="8">
    <location>
        <begin position="12"/>
        <end position="31"/>
    </location>
</feature>
<dbReference type="PANTHER" id="PTHR34975">
    <property type="entry name" value="SPORE GERMINATION PROTEIN A2"/>
    <property type="match status" value="1"/>
</dbReference>
<dbReference type="RefSeq" id="WP_076170329.1">
    <property type="nucleotide sequence ID" value="NZ_MRTP01000003.1"/>
</dbReference>
<name>A0A1R1ERI6_9BACL</name>
<feature type="transmembrane region" description="Helical" evidence="8">
    <location>
        <begin position="263"/>
        <end position="289"/>
    </location>
</feature>
<comment type="similarity">
    <text evidence="2">Belongs to the amino acid-polyamine-organocation (APC) superfamily. Spore germination protein (SGP) (TC 2.A.3.9) family.</text>
</comment>
<keyword evidence="4" id="KW-0309">Germination</keyword>
<evidence type="ECO:0000256" key="5">
    <source>
        <dbReference type="ARBA" id="ARBA00022692"/>
    </source>
</evidence>
<feature type="transmembrane region" description="Helical" evidence="8">
    <location>
        <begin position="81"/>
        <end position="103"/>
    </location>
</feature>
<dbReference type="GO" id="GO:0016020">
    <property type="term" value="C:membrane"/>
    <property type="evidence" value="ECO:0007669"/>
    <property type="project" value="UniProtKB-SubCell"/>
</dbReference>
<evidence type="ECO:0000313" key="9">
    <source>
        <dbReference type="EMBL" id="OMF54425.1"/>
    </source>
</evidence>